<evidence type="ECO:0000256" key="2">
    <source>
        <dbReference type="ARBA" id="ARBA00022692"/>
    </source>
</evidence>
<keyword evidence="6" id="KW-1185">Reference proteome</keyword>
<protein>
    <submittedName>
        <fullName evidence="7">Tetraspanin</fullName>
    </submittedName>
</protein>
<dbReference type="Pfam" id="PF00335">
    <property type="entry name" value="Tetraspanin"/>
    <property type="match status" value="1"/>
</dbReference>
<dbReference type="InterPro" id="IPR008952">
    <property type="entry name" value="Tetraspanin_EC2_sf"/>
</dbReference>
<evidence type="ECO:0000313" key="7">
    <source>
        <dbReference type="WBParaSite" id="SMUV_0000994401-mRNA-1"/>
    </source>
</evidence>
<keyword evidence="4 5" id="KW-0472">Membrane</keyword>
<keyword evidence="2 5" id="KW-0812">Transmembrane</keyword>
<dbReference type="Proteomes" id="UP000046393">
    <property type="component" value="Unplaced"/>
</dbReference>
<comment type="subcellular location">
    <subcellularLocation>
        <location evidence="1">Membrane</location>
        <topology evidence="1">Multi-pass membrane protein</topology>
    </subcellularLocation>
</comment>
<dbReference type="GO" id="GO:0016020">
    <property type="term" value="C:membrane"/>
    <property type="evidence" value="ECO:0007669"/>
    <property type="project" value="UniProtKB-SubCell"/>
</dbReference>
<dbReference type="InterPro" id="IPR018499">
    <property type="entry name" value="Tetraspanin/Peripherin"/>
</dbReference>
<evidence type="ECO:0000256" key="1">
    <source>
        <dbReference type="ARBA" id="ARBA00004141"/>
    </source>
</evidence>
<proteinExistence type="predicted"/>
<evidence type="ECO:0000313" key="6">
    <source>
        <dbReference type="Proteomes" id="UP000046393"/>
    </source>
</evidence>
<keyword evidence="3 5" id="KW-1133">Transmembrane helix</keyword>
<feature type="transmembrane region" description="Helical" evidence="5">
    <location>
        <begin position="149"/>
        <end position="173"/>
    </location>
</feature>
<evidence type="ECO:0000256" key="5">
    <source>
        <dbReference type="SAM" id="Phobius"/>
    </source>
</evidence>
<organism evidence="6 7">
    <name type="scientific">Syphacia muris</name>
    <dbReference type="NCBI Taxonomy" id="451379"/>
    <lineage>
        <taxon>Eukaryota</taxon>
        <taxon>Metazoa</taxon>
        <taxon>Ecdysozoa</taxon>
        <taxon>Nematoda</taxon>
        <taxon>Chromadorea</taxon>
        <taxon>Rhabditida</taxon>
        <taxon>Spirurina</taxon>
        <taxon>Oxyuridomorpha</taxon>
        <taxon>Oxyuroidea</taxon>
        <taxon>Oxyuridae</taxon>
        <taxon>Syphacia</taxon>
    </lineage>
</organism>
<dbReference type="SUPFAM" id="SSF48652">
    <property type="entry name" value="Tetraspanin"/>
    <property type="match status" value="1"/>
</dbReference>
<accession>A0A0N5AYA7</accession>
<evidence type="ECO:0000256" key="3">
    <source>
        <dbReference type="ARBA" id="ARBA00022989"/>
    </source>
</evidence>
<reference evidence="7" key="1">
    <citation type="submission" date="2017-02" db="UniProtKB">
        <authorList>
            <consortium name="WormBaseParasite"/>
        </authorList>
    </citation>
    <scope>IDENTIFICATION</scope>
</reference>
<sequence>MWLNNRLNFLAQALVSSFTLNSSKHLPMKINKSRKSLSAPDFGIGNISKTLRDAVIAEYSFTSEKTISIQRLHKKGNCCGAKDFEDWRDSLWWQSANNETAVLNGLYMNHVPDICCKTVVPACGRSDHPSNIYYEGCSKYLEKYFKVRFWSICTSMVVLSAAQLIGVMLEIFLSIELRRYAISVRQNTRYSSLLTNKSRHL</sequence>
<name>A0A0N5AYA7_9BILA</name>
<dbReference type="STRING" id="451379.A0A0N5AYA7"/>
<dbReference type="Gene3D" id="1.10.1450.10">
    <property type="entry name" value="Tetraspanin"/>
    <property type="match status" value="1"/>
</dbReference>
<dbReference type="AlphaFoldDB" id="A0A0N5AYA7"/>
<dbReference type="WBParaSite" id="SMUV_0000994401-mRNA-1">
    <property type="protein sequence ID" value="SMUV_0000994401-mRNA-1"/>
    <property type="gene ID" value="SMUV_0000994401"/>
</dbReference>
<evidence type="ECO:0000256" key="4">
    <source>
        <dbReference type="ARBA" id="ARBA00023136"/>
    </source>
</evidence>